<sequence length="288" mass="31766">MADQPQAADETPSKYGRKACAGLRQELIDCLLASDCVQKANLSAIRKGRKKCKATWMDKRGEKKKKKTPTQCSNDNCVAAPKSNFTGSNSTEKGIDDAIKSNRMLMADLQWIKAKGKAIKSRFWPSLLANFAFWTTTANGRGWPTLASCWILEIACMILTDRRKEDGRASLALAWPRHGVAETQQSVYPLVWSWIESIAAFASPANGGHGDELQSCILYSIPFLLAMELDRLDCSLCVSCKRQSCAKWCRACFATSNCTVAMCSITTIASNVDLRKVMSGHWAPLPRA</sequence>
<evidence type="ECO:0000256" key="4">
    <source>
        <dbReference type="ARBA" id="ARBA00023157"/>
    </source>
</evidence>
<dbReference type="PANTHER" id="PTHR28627:SF1">
    <property type="entry name" value="CYTOCHROME C OXIDASE ASSEMBLY FACTOR 5"/>
    <property type="match status" value="1"/>
</dbReference>
<dbReference type="RefSeq" id="XP_002117004.1">
    <property type="nucleotide sequence ID" value="XM_002116968.1"/>
</dbReference>
<dbReference type="GO" id="GO:0005739">
    <property type="term" value="C:mitochondrion"/>
    <property type="evidence" value="ECO:0000318"/>
    <property type="project" value="GO_Central"/>
</dbReference>
<dbReference type="InParanoid" id="B3S9Q8"/>
<evidence type="ECO:0000313" key="6">
    <source>
        <dbReference type="Proteomes" id="UP000009022"/>
    </source>
</evidence>
<keyword evidence="4" id="KW-1015">Disulfide bond</keyword>
<dbReference type="CTD" id="6758216"/>
<accession>B3S9Q8</accession>
<proteinExistence type="inferred from homology"/>
<protein>
    <recommendedName>
        <fullName evidence="3">Cytochrome c oxidase assembly factor 5</fullName>
    </recommendedName>
</protein>
<comment type="function">
    <text evidence="1">Involved in an early step of the mitochondrial complex IV assembly process.</text>
</comment>
<dbReference type="Proteomes" id="UP000009022">
    <property type="component" value="Unassembled WGS sequence"/>
</dbReference>
<dbReference type="GeneID" id="6758216"/>
<dbReference type="HOGENOM" id="CLU_967497_0_0_1"/>
<dbReference type="InterPro" id="IPR018793">
    <property type="entry name" value="Cyt_c_oxidase_assmbl_Pet191"/>
</dbReference>
<evidence type="ECO:0000256" key="2">
    <source>
        <dbReference type="ARBA" id="ARBA00007785"/>
    </source>
</evidence>
<evidence type="ECO:0000256" key="3">
    <source>
        <dbReference type="ARBA" id="ARBA00021904"/>
    </source>
</evidence>
<dbReference type="EMBL" id="DS985259">
    <property type="protein sequence ID" value="EDV20578.1"/>
    <property type="molecule type" value="Genomic_DNA"/>
</dbReference>
<dbReference type="KEGG" id="tad:TRIADDRAFT_60994"/>
<dbReference type="GO" id="GO:0033617">
    <property type="term" value="P:mitochondrial respiratory chain complex IV assembly"/>
    <property type="evidence" value="ECO:0000318"/>
    <property type="project" value="GO_Central"/>
</dbReference>
<organism evidence="5 6">
    <name type="scientific">Trichoplax adhaerens</name>
    <name type="common">Trichoplax reptans</name>
    <dbReference type="NCBI Taxonomy" id="10228"/>
    <lineage>
        <taxon>Eukaryota</taxon>
        <taxon>Metazoa</taxon>
        <taxon>Placozoa</taxon>
        <taxon>Uniplacotomia</taxon>
        <taxon>Trichoplacea</taxon>
        <taxon>Trichoplacidae</taxon>
        <taxon>Trichoplax</taxon>
    </lineage>
</organism>
<name>B3S9Q8_TRIAD</name>
<keyword evidence="6" id="KW-1185">Reference proteome</keyword>
<evidence type="ECO:0000313" key="5">
    <source>
        <dbReference type="EMBL" id="EDV20578.1"/>
    </source>
</evidence>
<dbReference type="PANTHER" id="PTHR28627">
    <property type="entry name" value="CYTOCHROME C OXIDASE ASSEMBLY FACTOR 5"/>
    <property type="match status" value="1"/>
</dbReference>
<evidence type="ECO:0000256" key="1">
    <source>
        <dbReference type="ARBA" id="ARBA00003186"/>
    </source>
</evidence>
<reference evidence="5 6" key="1">
    <citation type="journal article" date="2008" name="Nature">
        <title>The Trichoplax genome and the nature of placozoans.</title>
        <authorList>
            <person name="Srivastava M."/>
            <person name="Begovic E."/>
            <person name="Chapman J."/>
            <person name="Putnam N.H."/>
            <person name="Hellsten U."/>
            <person name="Kawashima T."/>
            <person name="Kuo A."/>
            <person name="Mitros T."/>
            <person name="Salamov A."/>
            <person name="Carpenter M.L."/>
            <person name="Signorovitch A.Y."/>
            <person name="Moreno M.A."/>
            <person name="Kamm K."/>
            <person name="Grimwood J."/>
            <person name="Schmutz J."/>
            <person name="Shapiro H."/>
            <person name="Grigoriev I.V."/>
            <person name="Buss L.W."/>
            <person name="Schierwater B."/>
            <person name="Dellaporta S.L."/>
            <person name="Rokhsar D.S."/>
        </authorList>
    </citation>
    <scope>NUCLEOTIDE SEQUENCE [LARGE SCALE GENOMIC DNA]</scope>
    <source>
        <strain evidence="5 6">Grell-BS-1999</strain>
    </source>
</reference>
<dbReference type="AlphaFoldDB" id="B3S9Q8"/>
<comment type="similarity">
    <text evidence="2">Belongs to the PET191 family.</text>
</comment>
<gene>
    <name evidence="5" type="ORF">TRIADDRAFT_60994</name>
</gene>